<dbReference type="PROSITE" id="PS51257">
    <property type="entry name" value="PROKAR_LIPOPROTEIN"/>
    <property type="match status" value="1"/>
</dbReference>
<evidence type="ECO:0000313" key="3">
    <source>
        <dbReference type="Proteomes" id="UP001055868"/>
    </source>
</evidence>
<keyword evidence="1" id="KW-0732">Signal</keyword>
<evidence type="ECO:0000256" key="1">
    <source>
        <dbReference type="SAM" id="SignalP"/>
    </source>
</evidence>
<proteinExistence type="predicted"/>
<dbReference type="EMBL" id="CP097218">
    <property type="protein sequence ID" value="UQN29468.1"/>
    <property type="molecule type" value="Genomic_DNA"/>
</dbReference>
<dbReference type="RefSeq" id="WP_249478665.1">
    <property type="nucleotide sequence ID" value="NZ_CP097218.1"/>
</dbReference>
<dbReference type="Proteomes" id="UP001055868">
    <property type="component" value="Chromosome"/>
</dbReference>
<name>A0ABY4N7R9_9MICO</name>
<sequence length="129" mass="13491">MHTIRRIAATAAVLTATAALAACGGEEPYDHLGVSEDYQQKITDAGAECDWETNSDGDYTGSVCNVDGDAQLVMVVAGDSDVLKEQGDELKDAMEHGIAAEGDDFVAVTTDLDMSATVDKALGSDSKKF</sequence>
<organism evidence="2 3">
    <name type="scientific">Brachybacterium kimchii</name>
    <dbReference type="NCBI Taxonomy" id="2942909"/>
    <lineage>
        <taxon>Bacteria</taxon>
        <taxon>Bacillati</taxon>
        <taxon>Actinomycetota</taxon>
        <taxon>Actinomycetes</taxon>
        <taxon>Micrococcales</taxon>
        <taxon>Dermabacteraceae</taxon>
        <taxon>Brachybacterium</taxon>
    </lineage>
</organism>
<keyword evidence="3" id="KW-1185">Reference proteome</keyword>
<feature type="signal peptide" evidence="1">
    <location>
        <begin position="1"/>
        <end position="21"/>
    </location>
</feature>
<gene>
    <name evidence="2" type="ORF">M4486_17815</name>
</gene>
<accession>A0ABY4N7R9</accession>
<feature type="chain" id="PRO_5045464765" evidence="1">
    <location>
        <begin position="22"/>
        <end position="129"/>
    </location>
</feature>
<reference evidence="2" key="1">
    <citation type="submission" date="2022-05" db="EMBL/GenBank/DDBJ databases">
        <title>Genomic analysis of Brachybacterium sp. CBA3104.</title>
        <authorList>
            <person name="Roh S.W."/>
            <person name="Kim Y.B."/>
            <person name="Kim Y."/>
        </authorList>
    </citation>
    <scope>NUCLEOTIDE SEQUENCE</scope>
    <source>
        <strain evidence="2">CBA3104</strain>
    </source>
</reference>
<protein>
    <submittedName>
        <fullName evidence="2">Uncharacterized protein</fullName>
    </submittedName>
</protein>
<evidence type="ECO:0000313" key="2">
    <source>
        <dbReference type="EMBL" id="UQN29468.1"/>
    </source>
</evidence>